<dbReference type="Proteomes" id="UP000030746">
    <property type="component" value="Unassembled WGS sequence"/>
</dbReference>
<feature type="repeat" description="WD" evidence="7">
    <location>
        <begin position="327"/>
        <end position="368"/>
    </location>
</feature>
<evidence type="ECO:0000256" key="1">
    <source>
        <dbReference type="ARBA" id="ARBA00004496"/>
    </source>
</evidence>
<name>V4BP40_LOTGI</name>
<dbReference type="PROSITE" id="PS00678">
    <property type="entry name" value="WD_REPEATS_1"/>
    <property type="match status" value="3"/>
</dbReference>
<feature type="repeat" description="WD" evidence="7">
    <location>
        <begin position="369"/>
        <end position="407"/>
    </location>
</feature>
<dbReference type="GeneID" id="20244953"/>
<dbReference type="OMA" id="GPDEVMW"/>
<keyword evidence="10" id="KW-1185">Reference proteome</keyword>
<evidence type="ECO:0000256" key="5">
    <source>
        <dbReference type="ARBA" id="ARBA00059273"/>
    </source>
</evidence>
<keyword evidence="4" id="KW-0677">Repeat</keyword>
<evidence type="ECO:0000256" key="6">
    <source>
        <dbReference type="ARBA" id="ARBA00072425"/>
    </source>
</evidence>
<dbReference type="CDD" id="cd00200">
    <property type="entry name" value="WD40"/>
    <property type="match status" value="1"/>
</dbReference>
<dbReference type="InterPro" id="IPR015943">
    <property type="entry name" value="WD40/YVTN_repeat-like_dom_sf"/>
</dbReference>
<evidence type="ECO:0000256" key="4">
    <source>
        <dbReference type="ARBA" id="ARBA00022737"/>
    </source>
</evidence>
<dbReference type="GO" id="GO:0005737">
    <property type="term" value="C:cytoplasm"/>
    <property type="evidence" value="ECO:0007669"/>
    <property type="project" value="UniProtKB-SubCell"/>
</dbReference>
<proteinExistence type="predicted"/>
<evidence type="ECO:0000313" key="9">
    <source>
        <dbReference type="EMBL" id="ESO90709.1"/>
    </source>
</evidence>
<dbReference type="Pfam" id="PF00400">
    <property type="entry name" value="WD40"/>
    <property type="match status" value="6"/>
</dbReference>
<comment type="function">
    <text evidence="5">Plays a role in angiogenesis and cell migration. In smooth muscle cell migration, may act through the RhoA pathway.</text>
</comment>
<dbReference type="KEGG" id="lgi:LOTGIDRAFT_191849"/>
<dbReference type="FunFam" id="2.130.10.10:FF:000074">
    <property type="entry name" value="Angio-associated migratory cell protein-like protein"/>
    <property type="match status" value="1"/>
</dbReference>
<evidence type="ECO:0000256" key="3">
    <source>
        <dbReference type="ARBA" id="ARBA00022574"/>
    </source>
</evidence>
<feature type="repeat" description="WD" evidence="7">
    <location>
        <begin position="189"/>
        <end position="230"/>
    </location>
</feature>
<reference evidence="9 10" key="1">
    <citation type="journal article" date="2013" name="Nature">
        <title>Insights into bilaterian evolution from three spiralian genomes.</title>
        <authorList>
            <person name="Simakov O."/>
            <person name="Marletaz F."/>
            <person name="Cho S.J."/>
            <person name="Edsinger-Gonzales E."/>
            <person name="Havlak P."/>
            <person name="Hellsten U."/>
            <person name="Kuo D.H."/>
            <person name="Larsson T."/>
            <person name="Lv J."/>
            <person name="Arendt D."/>
            <person name="Savage R."/>
            <person name="Osoegawa K."/>
            <person name="de Jong P."/>
            <person name="Grimwood J."/>
            <person name="Chapman J.A."/>
            <person name="Shapiro H."/>
            <person name="Aerts A."/>
            <person name="Otillar R.P."/>
            <person name="Terry A.Y."/>
            <person name="Boore J.L."/>
            <person name="Grigoriev I.V."/>
            <person name="Lindberg D.R."/>
            <person name="Seaver E.C."/>
            <person name="Weisblat D.A."/>
            <person name="Putnam N.H."/>
            <person name="Rokhsar D.S."/>
        </authorList>
    </citation>
    <scope>NUCLEOTIDE SEQUENCE [LARGE SCALE GENOMIC DNA]</scope>
</reference>
<comment type="subcellular location">
    <subcellularLocation>
        <location evidence="1">Cytoplasm</location>
    </subcellularLocation>
</comment>
<feature type="compositionally biased region" description="Acidic residues" evidence="8">
    <location>
        <begin position="35"/>
        <end position="49"/>
    </location>
</feature>
<dbReference type="SMART" id="SM00320">
    <property type="entry name" value="WD40"/>
    <property type="match status" value="8"/>
</dbReference>
<feature type="repeat" description="WD" evidence="7">
    <location>
        <begin position="109"/>
        <end position="150"/>
    </location>
</feature>
<dbReference type="InterPro" id="IPR001680">
    <property type="entry name" value="WD40_rpt"/>
</dbReference>
<gene>
    <name evidence="9" type="ORF">LOTGIDRAFT_191849</name>
</gene>
<sequence length="407" mass="44200">MSQENVDEVDEDVVLNAEDIVQVIDLGENDGVASDSDDDYDGGDDENEMEVGAEGDAIKEDSALVFRGHKDSVFTVKIDPKSSSLAVTGSQDDTAIVWNISTGDTLFTCTGHTDSVTSVGFSYDSSYVATADMSGLIKVWKTETKEEIWSFEGGETEWLRWHPLANVLLVGTNDGDVWMWKIPDGDCKTFHHNSSVTSSNILSDGKRLCTGCEDGSLKFWDLKSGESIYSLSGHDSHKSSVLSIDSHSDGKLVLTGSTEQTAKLINTQTGKVITTFDCSSPTEGDNSEDENSVETVGLSNMFPYAATGCMNGIVGVWDIPSQTLRHQCKHEAGVVKLKWDNVSPMIYTACLDGVIRLWDARTSSTVSTWEGHTAEILDFDISKDGSTIVSVAEDQTARVFSVHSPDR</sequence>
<dbReference type="HOGENOM" id="CLU_000288_57_9_1"/>
<dbReference type="PROSITE" id="PS50082">
    <property type="entry name" value="WD_REPEATS_2"/>
    <property type="match status" value="6"/>
</dbReference>
<feature type="repeat" description="WD" evidence="7">
    <location>
        <begin position="234"/>
        <end position="275"/>
    </location>
</feature>
<dbReference type="PANTHER" id="PTHR19857:SF8">
    <property type="entry name" value="ANGIO-ASSOCIATED MIGRATORY CELL PROTEIN"/>
    <property type="match status" value="1"/>
</dbReference>
<evidence type="ECO:0000256" key="2">
    <source>
        <dbReference type="ARBA" id="ARBA00022490"/>
    </source>
</evidence>
<evidence type="ECO:0000256" key="8">
    <source>
        <dbReference type="SAM" id="MobiDB-lite"/>
    </source>
</evidence>
<dbReference type="Gene3D" id="2.130.10.10">
    <property type="entry name" value="YVTN repeat-like/Quinoprotein amine dehydrogenase"/>
    <property type="match status" value="1"/>
</dbReference>
<protein>
    <recommendedName>
        <fullName evidence="6">Angio-associated migratory cell protein</fullName>
    </recommendedName>
</protein>
<dbReference type="InterPro" id="IPR036322">
    <property type="entry name" value="WD40_repeat_dom_sf"/>
</dbReference>
<evidence type="ECO:0000256" key="7">
    <source>
        <dbReference type="PROSITE-ProRule" id="PRU00221"/>
    </source>
</evidence>
<dbReference type="CTD" id="20244953"/>
<dbReference type="AlphaFoldDB" id="V4BP40"/>
<dbReference type="RefSeq" id="XP_009058700.1">
    <property type="nucleotide sequence ID" value="XM_009060452.1"/>
</dbReference>
<dbReference type="PROSITE" id="PS50294">
    <property type="entry name" value="WD_REPEATS_REGION"/>
    <property type="match status" value="4"/>
</dbReference>
<dbReference type="STRING" id="225164.V4BP40"/>
<feature type="repeat" description="WD" evidence="7">
    <location>
        <begin position="66"/>
        <end position="108"/>
    </location>
</feature>
<dbReference type="PANTHER" id="PTHR19857">
    <property type="entry name" value="MITOCHONDRIAL DIVISION PROTEIN 1-RELATED"/>
    <property type="match status" value="1"/>
</dbReference>
<keyword evidence="3 7" id="KW-0853">WD repeat</keyword>
<dbReference type="OrthoDB" id="10261640at2759"/>
<keyword evidence="2" id="KW-0963">Cytoplasm</keyword>
<dbReference type="InterPro" id="IPR051179">
    <property type="entry name" value="WD_repeat_multifunction"/>
</dbReference>
<dbReference type="SUPFAM" id="SSF50978">
    <property type="entry name" value="WD40 repeat-like"/>
    <property type="match status" value="1"/>
</dbReference>
<feature type="region of interest" description="Disordered" evidence="8">
    <location>
        <begin position="25"/>
        <end position="49"/>
    </location>
</feature>
<organism evidence="9 10">
    <name type="scientific">Lottia gigantea</name>
    <name type="common">Giant owl limpet</name>
    <dbReference type="NCBI Taxonomy" id="225164"/>
    <lineage>
        <taxon>Eukaryota</taxon>
        <taxon>Metazoa</taxon>
        <taxon>Spiralia</taxon>
        <taxon>Lophotrochozoa</taxon>
        <taxon>Mollusca</taxon>
        <taxon>Gastropoda</taxon>
        <taxon>Patellogastropoda</taxon>
        <taxon>Lottioidea</taxon>
        <taxon>Lottiidae</taxon>
        <taxon>Lottia</taxon>
    </lineage>
</organism>
<dbReference type="EMBL" id="KB202367">
    <property type="protein sequence ID" value="ESO90709.1"/>
    <property type="molecule type" value="Genomic_DNA"/>
</dbReference>
<evidence type="ECO:0000313" key="10">
    <source>
        <dbReference type="Proteomes" id="UP000030746"/>
    </source>
</evidence>
<dbReference type="InterPro" id="IPR019775">
    <property type="entry name" value="WD40_repeat_CS"/>
</dbReference>
<accession>V4BP40</accession>